<feature type="transmembrane region" description="Helical" evidence="6">
    <location>
        <begin position="60"/>
        <end position="81"/>
    </location>
</feature>
<dbReference type="OrthoDB" id="9799225at2"/>
<dbReference type="GO" id="GO:0055085">
    <property type="term" value="P:transmembrane transport"/>
    <property type="evidence" value="ECO:0007669"/>
    <property type="project" value="TreeGrafter"/>
</dbReference>
<feature type="transmembrane region" description="Helical" evidence="6">
    <location>
        <begin position="134"/>
        <end position="157"/>
    </location>
</feature>
<dbReference type="FunCoup" id="A0A2G4YVW3">
    <property type="interactions" value="333"/>
</dbReference>
<dbReference type="EMBL" id="PDEM01000007">
    <property type="protein sequence ID" value="PHZ86465.1"/>
    <property type="molecule type" value="Genomic_DNA"/>
</dbReference>
<proteinExistence type="inferred from homology"/>
<evidence type="ECO:0000313" key="8">
    <source>
        <dbReference type="Proteomes" id="UP000229730"/>
    </source>
</evidence>
<organism evidence="7 8">
    <name type="scientific">Paremcibacter congregatus</name>
    <dbReference type="NCBI Taxonomy" id="2043170"/>
    <lineage>
        <taxon>Bacteria</taxon>
        <taxon>Pseudomonadati</taxon>
        <taxon>Pseudomonadota</taxon>
        <taxon>Alphaproteobacteria</taxon>
        <taxon>Emcibacterales</taxon>
        <taxon>Emcibacteraceae</taxon>
        <taxon>Paremcibacter</taxon>
    </lineage>
</organism>
<name>A0A2G4YVW3_9PROT</name>
<dbReference type="GO" id="GO:0016020">
    <property type="term" value="C:membrane"/>
    <property type="evidence" value="ECO:0007669"/>
    <property type="project" value="UniProtKB-SubCell"/>
</dbReference>
<evidence type="ECO:0000256" key="6">
    <source>
        <dbReference type="SAM" id="Phobius"/>
    </source>
</evidence>
<comment type="similarity">
    <text evidence="2">Belongs to the autoinducer-2 exporter (AI-2E) (TC 2.A.86) family.</text>
</comment>
<feature type="transmembrane region" description="Helical" evidence="6">
    <location>
        <begin position="256"/>
        <end position="277"/>
    </location>
</feature>
<feature type="transmembrane region" description="Helical" evidence="6">
    <location>
        <begin position="194"/>
        <end position="216"/>
    </location>
</feature>
<keyword evidence="5 6" id="KW-0472">Membrane</keyword>
<dbReference type="Proteomes" id="UP000229730">
    <property type="component" value="Unassembled WGS sequence"/>
</dbReference>
<evidence type="ECO:0000313" key="7">
    <source>
        <dbReference type="EMBL" id="PHZ86465.1"/>
    </source>
</evidence>
<sequence>MGVLSYAGGLGLITLLVYIMVIGRDLIVPFLIAVVIWYLINILSDTYHKIRIGTWQLPKAVSYGASLLTIGGALNFLIGMINHNILEVKKAAPLYQENFTRLTAKLYQMIGIEQEPSFNEIISQINLTTFATDVAGTLASLVGSASLILIYVLFLMLEQKYFTGKLERLVEGSPLKNTVFEIIDHISTDVKTYLGVKTFVSALTGGACYLVLIAVGVNNASFWAFVIFLLNFIPTVGSMLAVLFPALLSLVQFDSFTPFLIVITALVAIQVTMGNILEPKMMGSSLNLSPLVVMLSLALWGSIWGIAGMFLSVPFTVILMIIFAQFPKTKPIAILLSQDGNIKPRDAVMTAD</sequence>
<dbReference type="AlphaFoldDB" id="A0A2G4YVW3"/>
<keyword evidence="8" id="KW-1185">Reference proteome</keyword>
<gene>
    <name evidence="7" type="ORF">CRD36_00835</name>
</gene>
<evidence type="ECO:0000256" key="4">
    <source>
        <dbReference type="ARBA" id="ARBA00022989"/>
    </source>
</evidence>
<dbReference type="Pfam" id="PF01594">
    <property type="entry name" value="AI-2E_transport"/>
    <property type="match status" value="1"/>
</dbReference>
<dbReference type="InterPro" id="IPR002549">
    <property type="entry name" value="AI-2E-like"/>
</dbReference>
<evidence type="ECO:0000256" key="1">
    <source>
        <dbReference type="ARBA" id="ARBA00004141"/>
    </source>
</evidence>
<dbReference type="PANTHER" id="PTHR21716">
    <property type="entry name" value="TRANSMEMBRANE PROTEIN"/>
    <property type="match status" value="1"/>
</dbReference>
<comment type="caution">
    <text evidence="7">The sequence shown here is derived from an EMBL/GenBank/DDBJ whole genome shotgun (WGS) entry which is preliminary data.</text>
</comment>
<protein>
    <submittedName>
        <fullName evidence="7">Permease</fullName>
    </submittedName>
</protein>
<feature type="transmembrane region" description="Helical" evidence="6">
    <location>
        <begin position="12"/>
        <end position="40"/>
    </location>
</feature>
<dbReference type="PANTHER" id="PTHR21716:SF64">
    <property type="entry name" value="AI-2 TRANSPORT PROTEIN TQSA"/>
    <property type="match status" value="1"/>
</dbReference>
<dbReference type="RefSeq" id="WP_099470842.1">
    <property type="nucleotide sequence ID" value="NZ_CP041025.1"/>
</dbReference>
<keyword evidence="3 6" id="KW-0812">Transmembrane</keyword>
<reference evidence="7 8" key="1">
    <citation type="submission" date="2017-10" db="EMBL/GenBank/DDBJ databases">
        <title>Frigbacter circumglobatus gen. nov. sp. nov., isolated from sediment cultured in situ.</title>
        <authorList>
            <person name="Zhao Z."/>
        </authorList>
    </citation>
    <scope>NUCLEOTIDE SEQUENCE [LARGE SCALE GENOMIC DNA]</scope>
    <source>
        <strain evidence="7 8">ZYL</strain>
    </source>
</reference>
<feature type="transmembrane region" description="Helical" evidence="6">
    <location>
        <begin position="297"/>
        <end position="324"/>
    </location>
</feature>
<evidence type="ECO:0000256" key="2">
    <source>
        <dbReference type="ARBA" id="ARBA00009773"/>
    </source>
</evidence>
<keyword evidence="4 6" id="KW-1133">Transmembrane helix</keyword>
<comment type="subcellular location">
    <subcellularLocation>
        <location evidence="1">Membrane</location>
        <topology evidence="1">Multi-pass membrane protein</topology>
    </subcellularLocation>
</comment>
<evidence type="ECO:0000256" key="3">
    <source>
        <dbReference type="ARBA" id="ARBA00022692"/>
    </source>
</evidence>
<dbReference type="InParanoid" id="A0A2G4YVW3"/>
<feature type="transmembrane region" description="Helical" evidence="6">
    <location>
        <begin position="222"/>
        <end position="244"/>
    </location>
</feature>
<evidence type="ECO:0000256" key="5">
    <source>
        <dbReference type="ARBA" id="ARBA00023136"/>
    </source>
</evidence>
<accession>A0A2G4YVW3</accession>